<comment type="caution">
    <text evidence="1">The sequence shown here is derived from an EMBL/GenBank/DDBJ whole genome shotgun (WGS) entry which is preliminary data.</text>
</comment>
<evidence type="ECO:0000313" key="1">
    <source>
        <dbReference type="EMBL" id="MPC26928.1"/>
    </source>
</evidence>
<name>A0A5B7DZL1_PORTR</name>
<dbReference type="Proteomes" id="UP000324222">
    <property type="component" value="Unassembled WGS sequence"/>
</dbReference>
<keyword evidence="2" id="KW-1185">Reference proteome</keyword>
<dbReference type="EMBL" id="VSRR010001671">
    <property type="protein sequence ID" value="MPC26928.1"/>
    <property type="molecule type" value="Genomic_DNA"/>
</dbReference>
<dbReference type="AlphaFoldDB" id="A0A5B7DZL1"/>
<gene>
    <name evidence="1" type="ORF">E2C01_020079</name>
</gene>
<organism evidence="1 2">
    <name type="scientific">Portunus trituberculatus</name>
    <name type="common">Swimming crab</name>
    <name type="synonym">Neptunus trituberculatus</name>
    <dbReference type="NCBI Taxonomy" id="210409"/>
    <lineage>
        <taxon>Eukaryota</taxon>
        <taxon>Metazoa</taxon>
        <taxon>Ecdysozoa</taxon>
        <taxon>Arthropoda</taxon>
        <taxon>Crustacea</taxon>
        <taxon>Multicrustacea</taxon>
        <taxon>Malacostraca</taxon>
        <taxon>Eumalacostraca</taxon>
        <taxon>Eucarida</taxon>
        <taxon>Decapoda</taxon>
        <taxon>Pleocyemata</taxon>
        <taxon>Brachyura</taxon>
        <taxon>Eubrachyura</taxon>
        <taxon>Portunoidea</taxon>
        <taxon>Portunidae</taxon>
        <taxon>Portuninae</taxon>
        <taxon>Portunus</taxon>
    </lineage>
</organism>
<evidence type="ECO:0000313" key="2">
    <source>
        <dbReference type="Proteomes" id="UP000324222"/>
    </source>
</evidence>
<reference evidence="1 2" key="1">
    <citation type="submission" date="2019-05" db="EMBL/GenBank/DDBJ databases">
        <title>Another draft genome of Portunus trituberculatus and its Hox gene families provides insights of decapod evolution.</title>
        <authorList>
            <person name="Jeong J.-H."/>
            <person name="Song I."/>
            <person name="Kim S."/>
            <person name="Choi T."/>
            <person name="Kim D."/>
            <person name="Ryu S."/>
            <person name="Kim W."/>
        </authorList>
    </citation>
    <scope>NUCLEOTIDE SEQUENCE [LARGE SCALE GENOMIC DNA]</scope>
    <source>
        <tissue evidence="1">Muscle</tissue>
    </source>
</reference>
<protein>
    <submittedName>
        <fullName evidence="1">Uncharacterized protein</fullName>
    </submittedName>
</protein>
<proteinExistence type="predicted"/>
<sequence length="92" mass="9899">MRTLIDNVDFAQISLGLITNSLTTNRSSYLCSSASLVQDGLSVSNGTEKLNKAAQAPDRSRGQYQGCNSDGKYTQEVEFSAQLKSLAFGVCQ</sequence>
<accession>A0A5B7DZL1</accession>